<dbReference type="GO" id="GO:0016740">
    <property type="term" value="F:transferase activity"/>
    <property type="evidence" value="ECO:0007669"/>
    <property type="project" value="UniProtKB-KW"/>
</dbReference>
<dbReference type="CDD" id="cd02511">
    <property type="entry name" value="Beta4Glucosyltransferase"/>
    <property type="match status" value="1"/>
</dbReference>
<dbReference type="PANTHER" id="PTHR43630:SF2">
    <property type="entry name" value="GLYCOSYLTRANSFERASE"/>
    <property type="match status" value="1"/>
</dbReference>
<protein>
    <submittedName>
        <fullName evidence="3">Glycosyltransferase family 2 protein</fullName>
    </submittedName>
</protein>
<dbReference type="PANTHER" id="PTHR43630">
    <property type="entry name" value="POLY-BETA-1,6-N-ACETYL-D-GLUCOSAMINE SYNTHASE"/>
    <property type="match status" value="1"/>
</dbReference>
<dbReference type="AlphaFoldDB" id="A0A5S3P7X4"/>
<keyword evidence="3" id="KW-0808">Transferase</keyword>
<evidence type="ECO:0000313" key="3">
    <source>
        <dbReference type="EMBL" id="TMM49555.1"/>
    </source>
</evidence>
<sequence length="277" mass="32323">MSISTLIMTLNEEENLGRCLDSLKWCDDIVVLDSCSTDRTVEIARAAGARVVQHAYESELEQRMFGLTQIEFRHNWVYTPDADEVTPDDLREEMLAISADPTRREAIFQARYKNMFMGRWIRRSSLYPTWITRMVRPELVRFERKVHSRCVSDHPTGRLKSHFIHYSFNKGLSAWYDKHNRYSSVEASLALSQGNHPRIAWEGLVSGDPADRRASIKAIAARLPFRPTLRFVYMYLLRGGFLDGWAGYTYCRMIASYELMIEIKTEERRRRDEGLPI</sequence>
<dbReference type="SUPFAM" id="SSF53448">
    <property type="entry name" value="Nucleotide-diphospho-sugar transferases"/>
    <property type="match status" value="1"/>
</dbReference>
<evidence type="ECO:0000259" key="2">
    <source>
        <dbReference type="Pfam" id="PF00535"/>
    </source>
</evidence>
<dbReference type="OrthoDB" id="9815923at2"/>
<evidence type="ECO:0000256" key="1">
    <source>
        <dbReference type="ARBA" id="ARBA00038494"/>
    </source>
</evidence>
<feature type="domain" description="Glycosyltransferase 2-like" evidence="2">
    <location>
        <begin position="4"/>
        <end position="149"/>
    </location>
</feature>
<proteinExistence type="inferred from homology"/>
<dbReference type="EMBL" id="VANS01000007">
    <property type="protein sequence ID" value="TMM49555.1"/>
    <property type="molecule type" value="Genomic_DNA"/>
</dbReference>
<reference evidence="3 4" key="1">
    <citation type="submission" date="2019-05" db="EMBL/GenBank/DDBJ databases">
        <title>Sulfitobacter sabulilitoris sp. nov., isolated from a marine sand.</title>
        <authorList>
            <person name="Yoon J.-H."/>
        </authorList>
    </citation>
    <scope>NUCLEOTIDE SEQUENCE [LARGE SCALE GENOMIC DNA]</scope>
    <source>
        <strain evidence="3 4">HSMS-29</strain>
    </source>
</reference>
<keyword evidence="4" id="KW-1185">Reference proteome</keyword>
<accession>A0A5S3P7X4</accession>
<comment type="similarity">
    <text evidence="1">Belongs to the glycosyltransferase 2 family. WaaE/KdtX subfamily.</text>
</comment>
<name>A0A5S3P7X4_9RHOB</name>
<dbReference type="Proteomes" id="UP000309550">
    <property type="component" value="Unassembled WGS sequence"/>
</dbReference>
<dbReference type="RefSeq" id="WP_138663638.1">
    <property type="nucleotide sequence ID" value="NZ_VANS01000007.1"/>
</dbReference>
<comment type="caution">
    <text evidence="3">The sequence shown here is derived from an EMBL/GenBank/DDBJ whole genome shotgun (WGS) entry which is preliminary data.</text>
</comment>
<dbReference type="Pfam" id="PF00535">
    <property type="entry name" value="Glycos_transf_2"/>
    <property type="match status" value="1"/>
</dbReference>
<gene>
    <name evidence="3" type="ORF">FDT80_17550</name>
</gene>
<dbReference type="InterPro" id="IPR029044">
    <property type="entry name" value="Nucleotide-diphossugar_trans"/>
</dbReference>
<dbReference type="Gene3D" id="3.90.550.10">
    <property type="entry name" value="Spore Coat Polysaccharide Biosynthesis Protein SpsA, Chain A"/>
    <property type="match status" value="1"/>
</dbReference>
<dbReference type="InterPro" id="IPR001173">
    <property type="entry name" value="Glyco_trans_2-like"/>
</dbReference>
<organism evidence="3 4">
    <name type="scientific">Sulfitobacter sabulilitoris</name>
    <dbReference type="NCBI Taxonomy" id="2562655"/>
    <lineage>
        <taxon>Bacteria</taxon>
        <taxon>Pseudomonadati</taxon>
        <taxon>Pseudomonadota</taxon>
        <taxon>Alphaproteobacteria</taxon>
        <taxon>Rhodobacterales</taxon>
        <taxon>Roseobacteraceae</taxon>
        <taxon>Sulfitobacter</taxon>
    </lineage>
</organism>
<evidence type="ECO:0000313" key="4">
    <source>
        <dbReference type="Proteomes" id="UP000309550"/>
    </source>
</evidence>